<dbReference type="Proteomes" id="UP000799754">
    <property type="component" value="Unassembled WGS sequence"/>
</dbReference>
<dbReference type="EMBL" id="MU006713">
    <property type="protein sequence ID" value="KAF2628360.1"/>
    <property type="molecule type" value="Genomic_DNA"/>
</dbReference>
<comment type="caution">
    <text evidence="1">The sequence shown here is derived from an EMBL/GenBank/DDBJ whole genome shotgun (WGS) entry which is preliminary data.</text>
</comment>
<organism evidence="1 2">
    <name type="scientific">Macroventuria anomochaeta</name>
    <dbReference type="NCBI Taxonomy" id="301207"/>
    <lineage>
        <taxon>Eukaryota</taxon>
        <taxon>Fungi</taxon>
        <taxon>Dikarya</taxon>
        <taxon>Ascomycota</taxon>
        <taxon>Pezizomycotina</taxon>
        <taxon>Dothideomycetes</taxon>
        <taxon>Pleosporomycetidae</taxon>
        <taxon>Pleosporales</taxon>
        <taxon>Pleosporineae</taxon>
        <taxon>Didymellaceae</taxon>
        <taxon>Macroventuria</taxon>
    </lineage>
</organism>
<protein>
    <submittedName>
        <fullName evidence="1">SET domain-containing protein</fullName>
    </submittedName>
</protein>
<accession>A0ACB6S3X6</accession>
<reference evidence="1" key="1">
    <citation type="journal article" date="2020" name="Stud. Mycol.">
        <title>101 Dothideomycetes genomes: a test case for predicting lifestyles and emergence of pathogens.</title>
        <authorList>
            <person name="Haridas S."/>
            <person name="Albert R."/>
            <person name="Binder M."/>
            <person name="Bloem J."/>
            <person name="Labutti K."/>
            <person name="Salamov A."/>
            <person name="Andreopoulos B."/>
            <person name="Baker S."/>
            <person name="Barry K."/>
            <person name="Bills G."/>
            <person name="Bluhm B."/>
            <person name="Cannon C."/>
            <person name="Castanera R."/>
            <person name="Culley D."/>
            <person name="Daum C."/>
            <person name="Ezra D."/>
            <person name="Gonzalez J."/>
            <person name="Henrissat B."/>
            <person name="Kuo A."/>
            <person name="Liang C."/>
            <person name="Lipzen A."/>
            <person name="Lutzoni F."/>
            <person name="Magnuson J."/>
            <person name="Mondo S."/>
            <person name="Nolan M."/>
            <person name="Ohm R."/>
            <person name="Pangilinan J."/>
            <person name="Park H.-J."/>
            <person name="Ramirez L."/>
            <person name="Alfaro M."/>
            <person name="Sun H."/>
            <person name="Tritt A."/>
            <person name="Yoshinaga Y."/>
            <person name="Zwiers L.-H."/>
            <person name="Turgeon B."/>
            <person name="Goodwin S."/>
            <person name="Spatafora J."/>
            <person name="Crous P."/>
            <person name="Grigoriev I."/>
        </authorList>
    </citation>
    <scope>NUCLEOTIDE SEQUENCE</scope>
    <source>
        <strain evidence="1">CBS 525.71</strain>
    </source>
</reference>
<gene>
    <name evidence="1" type="ORF">BU25DRAFT_409925</name>
</gene>
<name>A0ACB6S3X6_9PLEO</name>
<sequence>MIHTGRTQGWLKQPIDTLPTWATFHGVTFNGIKVGPLPGFEDRGSTVIADRELEGGKVEPLLVVPKELIISRQNVELFAKSDRHLREVLEATGDFGRTTRGAVLIFLLMQATICCPDIKDVGVLNPLTEYIKYLPDELLPTFWSEEEHELLTGTTLQPAVRAKLNSLLREFETVRTATENIDWCAKYWWDEDNGLVTFDDWMCVDAMYRSRALEFPGVGDCMCPCVDMANHASGDATAALYETDQDGDGLLLLREDKKIGKEGEITITYGDDKGACEKIFSYGFLEDSITSARVMFLNLDIPDDDPLRPAKIFVSTAAPGFRVFEKTGDVDWESDFIWLVVVNEEDGLDFKVRQTVDGKRKIQALWKDDELDDTSKLREYLHGDPLWDIYQLRATVLLQGRVETQIETLKEVGNPQKEASVREVPWILAERLRTLELELLERAMDAFENQKSRLLESAVVQQYLGIGGDGEGEEEVDFT</sequence>
<proteinExistence type="predicted"/>
<evidence type="ECO:0000313" key="1">
    <source>
        <dbReference type="EMBL" id="KAF2628360.1"/>
    </source>
</evidence>
<evidence type="ECO:0000313" key="2">
    <source>
        <dbReference type="Proteomes" id="UP000799754"/>
    </source>
</evidence>
<keyword evidence="2" id="KW-1185">Reference proteome</keyword>